<evidence type="ECO:0000256" key="2">
    <source>
        <dbReference type="ARBA" id="ARBA00022723"/>
    </source>
</evidence>
<dbReference type="AlphaFoldDB" id="A0AAV4ANE3"/>
<name>A0AAV4ANE3_9GAST</name>
<organism evidence="4 5">
    <name type="scientific">Plakobranchus ocellatus</name>
    <dbReference type="NCBI Taxonomy" id="259542"/>
    <lineage>
        <taxon>Eukaryota</taxon>
        <taxon>Metazoa</taxon>
        <taxon>Spiralia</taxon>
        <taxon>Lophotrochozoa</taxon>
        <taxon>Mollusca</taxon>
        <taxon>Gastropoda</taxon>
        <taxon>Heterobranchia</taxon>
        <taxon>Euthyneura</taxon>
        <taxon>Panpulmonata</taxon>
        <taxon>Sacoglossa</taxon>
        <taxon>Placobranchoidea</taxon>
        <taxon>Plakobranchidae</taxon>
        <taxon>Plakobranchus</taxon>
    </lineage>
</organism>
<sequence length="215" mass="24278">CDKEDGSNENNMHSFNDYQEFQILKKKKCSGLLRAILTSSLGVEVEERATNNQAQGADVAISAADVASASNSDSKAVQVDFACSDNVRHSIEKKILQKEVDMLLNQKEHIEKTPGKESGFLELLNPILADREFPIKDILASKQVKLVMPPFLGNREKFTPEEELLTRQIAKDRIHVERAIERLKRFRILKHQVNSQLDSMISQIVFVVACLVNFL</sequence>
<dbReference type="EMBL" id="BLXT01004118">
    <property type="protein sequence ID" value="GFO09760.1"/>
    <property type="molecule type" value="Genomic_DNA"/>
</dbReference>
<dbReference type="PANTHER" id="PTHR23080">
    <property type="entry name" value="THAP DOMAIN PROTEIN"/>
    <property type="match status" value="1"/>
</dbReference>
<proteinExistence type="predicted"/>
<comment type="caution">
    <text evidence="4">The sequence shown here is derived from an EMBL/GenBank/DDBJ whole genome shotgun (WGS) entry which is preliminary data.</text>
</comment>
<dbReference type="GO" id="GO:0046872">
    <property type="term" value="F:metal ion binding"/>
    <property type="evidence" value="ECO:0007669"/>
    <property type="project" value="UniProtKB-KW"/>
</dbReference>
<feature type="domain" description="DDE Tnp4" evidence="3">
    <location>
        <begin position="117"/>
        <end position="213"/>
    </location>
</feature>
<keyword evidence="2" id="KW-0479">Metal-binding</keyword>
<feature type="non-terminal residue" evidence="4">
    <location>
        <position position="1"/>
    </location>
</feature>
<dbReference type="InterPro" id="IPR027806">
    <property type="entry name" value="HARBI1_dom"/>
</dbReference>
<comment type="cofactor">
    <cofactor evidence="1">
        <name>a divalent metal cation</name>
        <dbReference type="ChEBI" id="CHEBI:60240"/>
    </cofactor>
</comment>
<reference evidence="4 5" key="1">
    <citation type="journal article" date="2021" name="Elife">
        <title>Chloroplast acquisition without the gene transfer in kleptoplastic sea slugs, Plakobranchus ocellatus.</title>
        <authorList>
            <person name="Maeda T."/>
            <person name="Takahashi S."/>
            <person name="Yoshida T."/>
            <person name="Shimamura S."/>
            <person name="Takaki Y."/>
            <person name="Nagai Y."/>
            <person name="Toyoda A."/>
            <person name="Suzuki Y."/>
            <person name="Arimoto A."/>
            <person name="Ishii H."/>
            <person name="Satoh N."/>
            <person name="Nishiyama T."/>
            <person name="Hasebe M."/>
            <person name="Maruyama T."/>
            <person name="Minagawa J."/>
            <person name="Obokata J."/>
            <person name="Shigenobu S."/>
        </authorList>
    </citation>
    <scope>NUCLEOTIDE SEQUENCE [LARGE SCALE GENOMIC DNA]</scope>
</reference>
<evidence type="ECO:0000256" key="1">
    <source>
        <dbReference type="ARBA" id="ARBA00001968"/>
    </source>
</evidence>
<evidence type="ECO:0000313" key="5">
    <source>
        <dbReference type="Proteomes" id="UP000735302"/>
    </source>
</evidence>
<gene>
    <name evidence="4" type="ORF">PoB_003626500</name>
</gene>
<dbReference type="PANTHER" id="PTHR23080:SF141">
    <property type="entry name" value="TRANSPOSASE HELIX-TURN-HELIX DOMAIN-CONTAINING PROTEIN"/>
    <property type="match status" value="1"/>
</dbReference>
<evidence type="ECO:0000313" key="4">
    <source>
        <dbReference type="EMBL" id="GFO09760.1"/>
    </source>
</evidence>
<dbReference type="Proteomes" id="UP000735302">
    <property type="component" value="Unassembled WGS sequence"/>
</dbReference>
<keyword evidence="5" id="KW-1185">Reference proteome</keyword>
<dbReference type="Pfam" id="PF13359">
    <property type="entry name" value="DDE_Tnp_4"/>
    <property type="match status" value="1"/>
</dbReference>
<protein>
    <submittedName>
        <fullName evidence="4">Nuclease harbi1</fullName>
    </submittedName>
</protein>
<evidence type="ECO:0000259" key="3">
    <source>
        <dbReference type="Pfam" id="PF13359"/>
    </source>
</evidence>
<accession>A0AAV4ANE3</accession>